<keyword evidence="2" id="KW-0489">Methyltransferase</keyword>
<name>A0ABS3WJJ3_9BACL</name>
<comment type="caution">
    <text evidence="2">The sequence shown here is derived from an EMBL/GenBank/DDBJ whole genome shotgun (WGS) entry which is preliminary data.</text>
</comment>
<dbReference type="GO" id="GO:0032259">
    <property type="term" value="P:methylation"/>
    <property type="evidence" value="ECO:0007669"/>
    <property type="project" value="UniProtKB-KW"/>
</dbReference>
<evidence type="ECO:0000259" key="1">
    <source>
        <dbReference type="Pfam" id="PF08241"/>
    </source>
</evidence>
<feature type="domain" description="Methyltransferase type 11" evidence="1">
    <location>
        <begin position="131"/>
        <end position="186"/>
    </location>
</feature>
<gene>
    <name evidence="2" type="ORF">I8J29_29140</name>
</gene>
<protein>
    <submittedName>
        <fullName evidence="2">Methyltransferase domain-containing protein</fullName>
    </submittedName>
</protein>
<dbReference type="SUPFAM" id="SSF53335">
    <property type="entry name" value="S-adenosyl-L-methionine-dependent methyltransferases"/>
    <property type="match status" value="1"/>
</dbReference>
<dbReference type="Pfam" id="PF08241">
    <property type="entry name" value="Methyltransf_11"/>
    <property type="match status" value="1"/>
</dbReference>
<dbReference type="GO" id="GO:0008168">
    <property type="term" value="F:methyltransferase activity"/>
    <property type="evidence" value="ECO:0007669"/>
    <property type="project" value="UniProtKB-KW"/>
</dbReference>
<evidence type="ECO:0000313" key="3">
    <source>
        <dbReference type="Proteomes" id="UP000670947"/>
    </source>
</evidence>
<keyword evidence="2" id="KW-0808">Transferase</keyword>
<dbReference type="InterPro" id="IPR029063">
    <property type="entry name" value="SAM-dependent_MTases_sf"/>
</dbReference>
<dbReference type="Proteomes" id="UP000670947">
    <property type="component" value="Unassembled WGS sequence"/>
</dbReference>
<evidence type="ECO:0000313" key="2">
    <source>
        <dbReference type="EMBL" id="MBO7748256.1"/>
    </source>
</evidence>
<keyword evidence="3" id="KW-1185">Reference proteome</keyword>
<dbReference type="InterPro" id="IPR013216">
    <property type="entry name" value="Methyltransf_11"/>
</dbReference>
<sequence>MSMNTKQGYEQIGVAVTCRGFEEYARMFGADLRGPAAGRVLDIAGGASSFTADAEAAGIDAYAADPRYALESEALVREAEGEIAVSAAKLEKLRDRYDFSYYGSLDRHRAGREASLRRFAAHYGDPVKRAERYAAASLPRLPYADGRFDLVLCSHFLFLYEDQFDERFHREAVLEMMRVCKRGGAVRIYPIVSLRWTPYAHMDALLDAVREAGGTPGFYASELPFIPGSELGLFVNL</sequence>
<proteinExistence type="predicted"/>
<dbReference type="EMBL" id="JAGGDJ010000051">
    <property type="protein sequence ID" value="MBO7748256.1"/>
    <property type="molecule type" value="Genomic_DNA"/>
</dbReference>
<organism evidence="2 3">
    <name type="scientific">Paenibacillus artemisiicola</name>
    <dbReference type="NCBI Taxonomy" id="1172618"/>
    <lineage>
        <taxon>Bacteria</taxon>
        <taxon>Bacillati</taxon>
        <taxon>Bacillota</taxon>
        <taxon>Bacilli</taxon>
        <taxon>Bacillales</taxon>
        <taxon>Paenibacillaceae</taxon>
        <taxon>Paenibacillus</taxon>
    </lineage>
</organism>
<reference evidence="2 3" key="1">
    <citation type="submission" date="2021-03" db="EMBL/GenBank/DDBJ databases">
        <title>Paenibacillus artemisicola MWE-103 whole genome sequence.</title>
        <authorList>
            <person name="Ham Y.J."/>
        </authorList>
    </citation>
    <scope>NUCLEOTIDE SEQUENCE [LARGE SCALE GENOMIC DNA]</scope>
    <source>
        <strain evidence="2 3">MWE-103</strain>
    </source>
</reference>
<dbReference type="Gene3D" id="3.40.50.150">
    <property type="entry name" value="Vaccinia Virus protein VP39"/>
    <property type="match status" value="1"/>
</dbReference>
<accession>A0ABS3WJJ3</accession>